<evidence type="ECO:0000259" key="4">
    <source>
        <dbReference type="PROSITE" id="PS50956"/>
    </source>
</evidence>
<evidence type="ECO:0000313" key="5">
    <source>
        <dbReference type="EMBL" id="NYD40670.1"/>
    </source>
</evidence>
<dbReference type="InterPro" id="IPR019887">
    <property type="entry name" value="Tscrpt_reg_AsnC/Lrp_C"/>
</dbReference>
<dbReference type="Gene3D" id="1.10.10.10">
    <property type="entry name" value="Winged helix-like DNA-binding domain superfamily/Winged helix DNA-binding domain"/>
    <property type="match status" value="1"/>
</dbReference>
<dbReference type="GO" id="GO:0043565">
    <property type="term" value="F:sequence-specific DNA binding"/>
    <property type="evidence" value="ECO:0007669"/>
    <property type="project" value="InterPro"/>
</dbReference>
<comment type="caution">
    <text evidence="5">The sequence shown here is derived from an EMBL/GenBank/DDBJ whole genome shotgun (WGS) entry which is preliminary data.</text>
</comment>
<dbReference type="SUPFAM" id="SSF54909">
    <property type="entry name" value="Dimeric alpha+beta barrel"/>
    <property type="match status" value="1"/>
</dbReference>
<dbReference type="GO" id="GO:0005829">
    <property type="term" value="C:cytosol"/>
    <property type="evidence" value="ECO:0007669"/>
    <property type="project" value="TreeGrafter"/>
</dbReference>
<evidence type="ECO:0000256" key="2">
    <source>
        <dbReference type="ARBA" id="ARBA00023125"/>
    </source>
</evidence>
<dbReference type="Gene3D" id="3.30.70.920">
    <property type="match status" value="1"/>
</dbReference>
<dbReference type="InterPro" id="IPR000485">
    <property type="entry name" value="AsnC-type_HTH_dom"/>
</dbReference>
<name>A0A7Y9E484_9ACTN</name>
<accession>A0A7Y9E484</accession>
<keyword evidence="3" id="KW-0804">Transcription</keyword>
<dbReference type="InterPro" id="IPR011008">
    <property type="entry name" value="Dimeric_a/b-barrel"/>
</dbReference>
<reference evidence="5 6" key="1">
    <citation type="submission" date="2020-07" db="EMBL/GenBank/DDBJ databases">
        <title>Sequencing the genomes of 1000 actinobacteria strains.</title>
        <authorList>
            <person name="Klenk H.-P."/>
        </authorList>
    </citation>
    <scope>NUCLEOTIDE SEQUENCE [LARGE SCALE GENOMIC DNA]</scope>
    <source>
        <strain evidence="5 6">DSM 21350</strain>
    </source>
</reference>
<sequence>MPKNPPRPPGPPPRPRPALDEVDRLLVAELLRDGRAPNTALARAAGIAESTCLARVRALRERGIVTGVSAEVDLARLGLPVQAMVAVRFSGHLRADVDAFAEEVSALPGVVATYNISGANDFLVHVAAPSPEHLRDFVLDNLTGRPGVVQAETSLVFHVRRGTDVLST</sequence>
<evidence type="ECO:0000256" key="3">
    <source>
        <dbReference type="ARBA" id="ARBA00023163"/>
    </source>
</evidence>
<dbReference type="PANTHER" id="PTHR30154">
    <property type="entry name" value="LEUCINE-RESPONSIVE REGULATORY PROTEIN"/>
    <property type="match status" value="1"/>
</dbReference>
<dbReference type="PRINTS" id="PR00033">
    <property type="entry name" value="HTHASNC"/>
</dbReference>
<proteinExistence type="predicted"/>
<evidence type="ECO:0000313" key="6">
    <source>
        <dbReference type="Proteomes" id="UP000535511"/>
    </source>
</evidence>
<dbReference type="Pfam" id="PF13404">
    <property type="entry name" value="HTH_AsnC-type"/>
    <property type="match status" value="1"/>
</dbReference>
<dbReference type="PROSITE" id="PS50956">
    <property type="entry name" value="HTH_ASNC_2"/>
    <property type="match status" value="1"/>
</dbReference>
<dbReference type="SMART" id="SM00344">
    <property type="entry name" value="HTH_ASNC"/>
    <property type="match status" value="1"/>
</dbReference>
<gene>
    <name evidence="5" type="ORF">BJZ21_000753</name>
</gene>
<dbReference type="GO" id="GO:0043200">
    <property type="term" value="P:response to amino acid"/>
    <property type="evidence" value="ECO:0007669"/>
    <property type="project" value="TreeGrafter"/>
</dbReference>
<dbReference type="InterPro" id="IPR036390">
    <property type="entry name" value="WH_DNA-bd_sf"/>
</dbReference>
<dbReference type="Proteomes" id="UP000535511">
    <property type="component" value="Unassembled WGS sequence"/>
</dbReference>
<dbReference type="AlphaFoldDB" id="A0A7Y9E484"/>
<dbReference type="InterPro" id="IPR019888">
    <property type="entry name" value="Tscrpt_reg_AsnC-like"/>
</dbReference>
<dbReference type="PANTHER" id="PTHR30154:SF54">
    <property type="entry name" value="POSSIBLE TRANSCRIPTIONAL REGULATORY PROTEIN (PROBABLY LRP_ASNC-FAMILY)"/>
    <property type="match status" value="1"/>
</dbReference>
<dbReference type="Pfam" id="PF01037">
    <property type="entry name" value="AsnC_trans_reg"/>
    <property type="match status" value="1"/>
</dbReference>
<organism evidence="5 6">
    <name type="scientific">Nocardioides panaciterrulae</name>
    <dbReference type="NCBI Taxonomy" id="661492"/>
    <lineage>
        <taxon>Bacteria</taxon>
        <taxon>Bacillati</taxon>
        <taxon>Actinomycetota</taxon>
        <taxon>Actinomycetes</taxon>
        <taxon>Propionibacteriales</taxon>
        <taxon>Nocardioidaceae</taxon>
        <taxon>Nocardioides</taxon>
    </lineage>
</organism>
<dbReference type="InterPro" id="IPR036388">
    <property type="entry name" value="WH-like_DNA-bd_sf"/>
</dbReference>
<keyword evidence="1" id="KW-0805">Transcription regulation</keyword>
<protein>
    <submittedName>
        <fullName evidence="5">DNA-binding Lrp family transcriptional regulator</fullName>
    </submittedName>
</protein>
<feature type="domain" description="HTH asnC-type" evidence="4">
    <location>
        <begin position="19"/>
        <end position="80"/>
    </location>
</feature>
<evidence type="ECO:0000256" key="1">
    <source>
        <dbReference type="ARBA" id="ARBA00023015"/>
    </source>
</evidence>
<keyword evidence="6" id="KW-1185">Reference proteome</keyword>
<dbReference type="EMBL" id="JACCBG010000001">
    <property type="protein sequence ID" value="NYD40670.1"/>
    <property type="molecule type" value="Genomic_DNA"/>
</dbReference>
<dbReference type="SUPFAM" id="SSF46785">
    <property type="entry name" value="Winged helix' DNA-binding domain"/>
    <property type="match status" value="1"/>
</dbReference>
<dbReference type="RefSeq" id="WP_179662525.1">
    <property type="nucleotide sequence ID" value="NZ_JACCBG010000001.1"/>
</dbReference>
<keyword evidence="2 5" id="KW-0238">DNA-binding</keyword>